<keyword evidence="5" id="KW-0813">Transport</keyword>
<protein>
    <recommendedName>
        <fullName evidence="4">Vacuolar protein sorting/targeting protein 10</fullName>
    </recommendedName>
    <alternativeName>
        <fullName evidence="17">Carboxypeptidase Y receptor</fullName>
    </alternativeName>
    <alternativeName>
        <fullName evidence="16 18">Sortilin VPS10</fullName>
    </alternativeName>
</protein>
<proteinExistence type="inferred from homology"/>
<dbReference type="SUPFAM" id="SSF50939">
    <property type="entry name" value="Sialidases"/>
    <property type="match status" value="1"/>
</dbReference>
<keyword evidence="14" id="KW-0325">Glycoprotein</keyword>
<evidence type="ECO:0000256" key="11">
    <source>
        <dbReference type="ARBA" id="ARBA00023034"/>
    </source>
</evidence>
<evidence type="ECO:0000256" key="16">
    <source>
        <dbReference type="ARBA" id="ARBA00031250"/>
    </source>
</evidence>
<evidence type="ECO:0000256" key="12">
    <source>
        <dbReference type="ARBA" id="ARBA00023136"/>
    </source>
</evidence>
<gene>
    <name evidence="22" type="ORF">PV09_07554</name>
</gene>
<dbReference type="Pfam" id="PF15901">
    <property type="entry name" value="Sortilin_C"/>
    <property type="match status" value="2"/>
</dbReference>
<reference evidence="22 23" key="1">
    <citation type="submission" date="2015-01" db="EMBL/GenBank/DDBJ databases">
        <title>The Genome Sequence of Ochroconis gallopava CBS43764.</title>
        <authorList>
            <consortium name="The Broad Institute Genomics Platform"/>
            <person name="Cuomo C."/>
            <person name="de Hoog S."/>
            <person name="Gorbushina A."/>
            <person name="Stielow B."/>
            <person name="Teixiera M."/>
            <person name="Abouelleil A."/>
            <person name="Chapman S.B."/>
            <person name="Priest M."/>
            <person name="Young S.K."/>
            <person name="Wortman J."/>
            <person name="Nusbaum C."/>
            <person name="Birren B."/>
        </authorList>
    </citation>
    <scope>NUCLEOTIDE SEQUENCE [LARGE SCALE GENOMIC DNA]</scope>
    <source>
        <strain evidence="22 23">CBS 43764</strain>
    </source>
</reference>
<evidence type="ECO:0000313" key="22">
    <source>
        <dbReference type="EMBL" id="KIW01039.1"/>
    </source>
</evidence>
<evidence type="ECO:0000313" key="23">
    <source>
        <dbReference type="Proteomes" id="UP000053259"/>
    </source>
</evidence>
<comment type="function">
    <text evidence="15">Functions as a sorting receptor in the Golgi compartment required for the intracellular sorting and delivery of soluble vacuolar proteins, like carboxypeptidase Y (CPY) and proteinase A. Executes multiple rounds of sorting by cycling between the late Golgi and a prevacuolar endosome-like compartment.</text>
</comment>
<dbReference type="InterPro" id="IPR015943">
    <property type="entry name" value="WD40/YVTN_repeat-like_dom_sf"/>
</dbReference>
<dbReference type="SUPFAM" id="SSF110296">
    <property type="entry name" value="Oligoxyloglucan reducing end-specific cellobiohydrolase"/>
    <property type="match status" value="2"/>
</dbReference>
<evidence type="ECO:0000256" key="3">
    <source>
        <dbReference type="ARBA" id="ARBA00008251"/>
    </source>
</evidence>
<dbReference type="PANTHER" id="PTHR12106:SF27">
    <property type="entry name" value="SORTILIN-RELATED RECEPTOR"/>
    <property type="match status" value="1"/>
</dbReference>
<evidence type="ECO:0000256" key="2">
    <source>
        <dbReference type="ARBA" id="ARBA00004488"/>
    </source>
</evidence>
<feature type="transmembrane region" description="Helical" evidence="19">
    <location>
        <begin position="1348"/>
        <end position="1369"/>
    </location>
</feature>
<dbReference type="OrthoDB" id="443634at2759"/>
<evidence type="ECO:0000256" key="13">
    <source>
        <dbReference type="ARBA" id="ARBA00023170"/>
    </source>
</evidence>
<evidence type="ECO:0000256" key="20">
    <source>
        <dbReference type="SAM" id="SignalP"/>
    </source>
</evidence>
<evidence type="ECO:0000256" key="19">
    <source>
        <dbReference type="SAM" id="Phobius"/>
    </source>
</evidence>
<dbReference type="STRING" id="253628.A0A0D2API3"/>
<keyword evidence="7 20" id="KW-0732">Signal</keyword>
<dbReference type="GO" id="GO:0005829">
    <property type="term" value="C:cytosol"/>
    <property type="evidence" value="ECO:0007669"/>
    <property type="project" value="GOC"/>
</dbReference>
<dbReference type="Gene3D" id="2.120.10.10">
    <property type="match status" value="1"/>
</dbReference>
<keyword evidence="8" id="KW-0677">Repeat</keyword>
<dbReference type="GO" id="GO:0005794">
    <property type="term" value="C:Golgi apparatus"/>
    <property type="evidence" value="ECO:0007669"/>
    <property type="project" value="UniProtKB-SubCell"/>
</dbReference>
<keyword evidence="13" id="KW-0675">Receptor</keyword>
<comment type="subcellular location">
    <subcellularLocation>
        <location evidence="1">Golgi apparatus</location>
        <location evidence="1">trans-Golgi network membrane</location>
        <topology evidence="1">Multi-pass membrane protein</topology>
    </subcellularLocation>
    <subcellularLocation>
        <location evidence="2">Prevacuolar compartment membrane</location>
        <topology evidence="2">Multi-pass membrane protein</topology>
    </subcellularLocation>
</comment>
<dbReference type="EMBL" id="KN847558">
    <property type="protein sequence ID" value="KIW01039.1"/>
    <property type="molecule type" value="Genomic_DNA"/>
</dbReference>
<dbReference type="InterPro" id="IPR036278">
    <property type="entry name" value="Sialidase_sf"/>
</dbReference>
<dbReference type="GO" id="GO:0016020">
    <property type="term" value="C:membrane"/>
    <property type="evidence" value="ECO:0007669"/>
    <property type="project" value="InterPro"/>
</dbReference>
<evidence type="ECO:0000256" key="14">
    <source>
        <dbReference type="ARBA" id="ARBA00023180"/>
    </source>
</evidence>
<name>A0A0D2API3_9PEZI</name>
<dbReference type="FunFam" id="3.30.60.270:FF:000005">
    <property type="entry name" value="Sortilin"/>
    <property type="match status" value="2"/>
</dbReference>
<evidence type="ECO:0000256" key="6">
    <source>
        <dbReference type="ARBA" id="ARBA00022692"/>
    </source>
</evidence>
<keyword evidence="23" id="KW-1185">Reference proteome</keyword>
<feature type="transmembrane region" description="Helical" evidence="19">
    <location>
        <begin position="1397"/>
        <end position="1420"/>
    </location>
</feature>
<dbReference type="InterPro" id="IPR031777">
    <property type="entry name" value="Sortilin_C"/>
</dbReference>
<dbReference type="GO" id="GO:0006895">
    <property type="term" value="P:Golgi to endosome transport"/>
    <property type="evidence" value="ECO:0007669"/>
    <property type="project" value="TreeGrafter"/>
</dbReference>
<evidence type="ECO:0000256" key="15">
    <source>
        <dbReference type="ARBA" id="ARBA00025569"/>
    </source>
</evidence>
<dbReference type="InParanoid" id="A0A0D2API3"/>
<evidence type="ECO:0000256" key="7">
    <source>
        <dbReference type="ARBA" id="ARBA00022729"/>
    </source>
</evidence>
<dbReference type="FunCoup" id="A0A0D2API3">
    <property type="interactions" value="176"/>
</dbReference>
<evidence type="ECO:0000259" key="21">
    <source>
        <dbReference type="SMART" id="SM00602"/>
    </source>
</evidence>
<evidence type="ECO:0000256" key="10">
    <source>
        <dbReference type="ARBA" id="ARBA00022989"/>
    </source>
</evidence>
<keyword evidence="11" id="KW-0333">Golgi apparatus</keyword>
<feature type="domain" description="VPS10" evidence="21">
    <location>
        <begin position="47"/>
        <end position="666"/>
    </location>
</feature>
<dbReference type="InterPro" id="IPR031778">
    <property type="entry name" value="Sortilin_N"/>
</dbReference>
<accession>A0A0D2API3</accession>
<keyword evidence="9" id="KW-0653">Protein transport</keyword>
<sequence>MRLIGGALATLGILSLRVLAASDGPEISQKKFPAPPINLFYFDDSETVMVLDPKHQTVYRSDDAGEKWEPVDEIPNGQVSYIMPDPHDSSVAIAMGMYTKHWITYDRGKSWRAFETSEPATQDMSKEPFSFHATDSKRILFHGQEDCLLGGDSCVGKTYYTTNGFVDNEMSLVHGRRRHCIWAKSNVLFDTGSDATDKSRIICIVEGKFSPLTKDYKLIVSDDYFKTEQEPVMAGGREVRGFVSMAAVRGYIVAAAKSFGSRELGLYVTTNGERWHRAEFGDHRIEEDAYTILESTNYSIQVDVMTQRFSYMGSLFTSNSNGTYFTKNVDHTNRSPTGIVDFEKIQNIQGIVLVNVVNNWEEVQEPLSFAKKEIKSRISFDDGRTWEPLMVGKEELHIHSVTEQHNSGRVFSSAAPGIVMGIGNTGKFLEDYNSGSLFVSDDAGRTWIATNLKGPQKYEFLDQGSVLVAVAEKEIDEVSYSLDHGRTWKTAELPVKGVRPFELTTIPDATSLKALLVATQGDDYYTFTLDFDGLHERKCGNDDFEKWYARVDDDGNPSCIMGHKQYFTRRKRDANCFVKELTKEHLPQSEPCDCTDADFECDFNYQRTADGDCELVGKMVIPEGSCKNRDDKFKGSSGFRLIPGNDCKRVKGPQKDDLVEHPCSDGLGTPASGKIEVTFNEFRGDNFRQTFYLERDIQSNRDDETVVLLTDRNQAWITHDHGKTWELVRDEEILAIYPHQYNNDHVYFITGSRTVYYSKDRGFAINAFEAPDVPDPERQVLSFHQDDPDWLIWLGDKNCQDRNDPLCHTTAHVSQKGGDDWTTLLNYIEKCQFMYREGRRESESLIYCEQYRAEDKKNPLQLISSTDFFAHKEVVFDDVVNFATMSEFIVVAAKTEDHKWLKVDASVDGKTFAPAEFPPNFQVAHQQAYTVLDSSTNSIFLHVTVNGQENREYGTILKSNSNGTSYVVSIRHVNRNLYGYVDFEKMQGIEGVAIVNQVANADAVDHGAPKQLKTLITHNDGADWAYLPKPATDLDGKKWDCDGKGDDLCSLHLHGYTERKDPRDTYSSPSAIGVMIGVGNVGDRLGSYNEGDTFITTDGGITWKVAMKGTYMWEYGDQGSIIVLVERNTPTKTIFYTLDEGKEWKSFQFSESKMLVERITTVPSDNSRNFLLWGKADRKLTTVNLDFTGLTSEQCKLDKSNLDSEESDYYLWHPTHPLKREEPECLFGHVAQYYRKKPDRLCYNGPLIDKLHDIERNCSCTRDDFECAYNYERQPDGSCRLVEGLSPPDPMEVCRNDKNAFEYWDVTPYRKIPISTCHGGKEMEHTGSRHPCPGKEEEFAKKRGISGVGIFFAIVIPFAAASAVGYWVYKNWGGKFGAIRLGETPSRSFTDSPWVQWPVAAVSGLVAVLAALPLLVGSLWRSVRGMFGGYGGRTYTSRSSFARGRGDYAAVDNDADELLGDESDEEV</sequence>
<dbReference type="VEuPathDB" id="FungiDB:PV09_07554"/>
<keyword evidence="12 19" id="KW-0472">Membrane</keyword>
<dbReference type="Pfam" id="PF15902">
    <property type="entry name" value="Sortilin-Vps10"/>
    <property type="match status" value="2"/>
</dbReference>
<evidence type="ECO:0000256" key="8">
    <source>
        <dbReference type="ARBA" id="ARBA00022737"/>
    </source>
</evidence>
<feature type="domain" description="VPS10" evidence="21">
    <location>
        <begin position="704"/>
        <end position="1337"/>
    </location>
</feature>
<dbReference type="CDD" id="cd15482">
    <property type="entry name" value="Sialidase_non-viral"/>
    <property type="match status" value="2"/>
</dbReference>
<dbReference type="HOGENOM" id="CLU_000700_0_0_1"/>
<dbReference type="Gene3D" id="2.130.10.10">
    <property type="entry name" value="YVTN repeat-like/Quinoprotein amine dehydrogenase"/>
    <property type="match status" value="2"/>
</dbReference>
<dbReference type="GO" id="GO:0006623">
    <property type="term" value="P:protein targeting to vacuole"/>
    <property type="evidence" value="ECO:0007669"/>
    <property type="project" value="TreeGrafter"/>
</dbReference>
<dbReference type="Gene3D" id="3.30.60.270">
    <property type="match status" value="2"/>
</dbReference>
<organism evidence="22 23">
    <name type="scientific">Verruconis gallopava</name>
    <dbReference type="NCBI Taxonomy" id="253628"/>
    <lineage>
        <taxon>Eukaryota</taxon>
        <taxon>Fungi</taxon>
        <taxon>Dikarya</taxon>
        <taxon>Ascomycota</taxon>
        <taxon>Pezizomycotina</taxon>
        <taxon>Dothideomycetes</taxon>
        <taxon>Pleosporomycetidae</taxon>
        <taxon>Venturiales</taxon>
        <taxon>Sympoventuriaceae</taxon>
        <taxon>Verruconis</taxon>
    </lineage>
</organism>
<dbReference type="SMART" id="SM00602">
    <property type="entry name" value="VPS10"/>
    <property type="match status" value="2"/>
</dbReference>
<dbReference type="Proteomes" id="UP000053259">
    <property type="component" value="Unassembled WGS sequence"/>
</dbReference>
<evidence type="ECO:0000256" key="5">
    <source>
        <dbReference type="ARBA" id="ARBA00022448"/>
    </source>
</evidence>
<keyword evidence="10 19" id="KW-1133">Transmembrane helix</keyword>
<keyword evidence="6 19" id="KW-0812">Transmembrane</keyword>
<dbReference type="GO" id="GO:0006896">
    <property type="term" value="P:Golgi to vacuole transport"/>
    <property type="evidence" value="ECO:0007669"/>
    <property type="project" value="TreeGrafter"/>
</dbReference>
<dbReference type="RefSeq" id="XP_016210908.1">
    <property type="nucleotide sequence ID" value="XM_016361333.1"/>
</dbReference>
<dbReference type="PANTHER" id="PTHR12106">
    <property type="entry name" value="SORTILIN RELATED"/>
    <property type="match status" value="1"/>
</dbReference>
<feature type="signal peptide" evidence="20">
    <location>
        <begin position="1"/>
        <end position="20"/>
    </location>
</feature>
<evidence type="ECO:0000256" key="17">
    <source>
        <dbReference type="ARBA" id="ARBA00031354"/>
    </source>
</evidence>
<evidence type="ECO:0000256" key="9">
    <source>
        <dbReference type="ARBA" id="ARBA00022927"/>
    </source>
</evidence>
<dbReference type="InterPro" id="IPR006581">
    <property type="entry name" value="VPS10"/>
</dbReference>
<comment type="similarity">
    <text evidence="3">Belongs to the VPS10-related sortilin family.</text>
</comment>
<evidence type="ECO:0000256" key="1">
    <source>
        <dbReference type="ARBA" id="ARBA00004166"/>
    </source>
</evidence>
<dbReference type="GeneID" id="27315527"/>
<evidence type="ECO:0000256" key="18">
    <source>
        <dbReference type="ARBA" id="ARBA00031902"/>
    </source>
</evidence>
<feature type="chain" id="PRO_5002238604" description="Vacuolar protein sorting/targeting protein 10" evidence="20">
    <location>
        <begin position="21"/>
        <end position="1467"/>
    </location>
</feature>
<dbReference type="InterPro" id="IPR050310">
    <property type="entry name" value="VPS10-sortilin"/>
</dbReference>
<dbReference type="Gene3D" id="2.10.70.80">
    <property type="match status" value="2"/>
</dbReference>
<evidence type="ECO:0000256" key="4">
    <source>
        <dbReference type="ARBA" id="ARBA00015369"/>
    </source>
</evidence>